<keyword evidence="2" id="KW-1185">Reference proteome</keyword>
<sequence>MSIRDSVAKWTKNILNKNWSTTQNIDITNSQRLTSLFNSVFKNNNSNINENDSYQRILNPGYHFVYHNPISSKLGQDGYDNYQAPLNLSGKEIFKRRMWVGGVIEYINPIKFGSQVTCTENINSVRYLSNQCFVNINRRFHEGGNDLLLETRTLVYSNDNYIQKELPPYKIDPSLTSIKVKLDSTQNFRYSSLTYNAHKIHYNLEHCKSEGFPNILISGPFIISLLLEWFRNCHPKTKIEKISYKNKLPIFEDIAINFTEIKTNHIDGLDHVLLQIMSTEGVLVEAKIVCKKLED</sequence>
<evidence type="ECO:0000313" key="1">
    <source>
        <dbReference type="EMBL" id="CAK7894212.1"/>
    </source>
</evidence>
<dbReference type="Gene3D" id="3.10.129.10">
    <property type="entry name" value="Hotdog Thioesterase"/>
    <property type="match status" value="1"/>
</dbReference>
<reference evidence="1 2" key="1">
    <citation type="submission" date="2024-01" db="EMBL/GenBank/DDBJ databases">
        <authorList>
            <consortium name="Genoscope - CEA"/>
            <person name="William W."/>
        </authorList>
    </citation>
    <scope>NUCLEOTIDE SEQUENCE [LARGE SCALE GENOMIC DNA]</scope>
    <source>
        <strain evidence="1 2">29B2s-10</strain>
    </source>
</reference>
<evidence type="ECO:0000313" key="2">
    <source>
        <dbReference type="Proteomes" id="UP001497600"/>
    </source>
</evidence>
<organism evidence="1 2">
    <name type="scientific">[Candida] anglica</name>
    <dbReference type="NCBI Taxonomy" id="148631"/>
    <lineage>
        <taxon>Eukaryota</taxon>
        <taxon>Fungi</taxon>
        <taxon>Dikarya</taxon>
        <taxon>Ascomycota</taxon>
        <taxon>Saccharomycotina</taxon>
        <taxon>Pichiomycetes</taxon>
        <taxon>Debaryomycetaceae</taxon>
        <taxon>Kurtzmaniella</taxon>
    </lineage>
</organism>
<dbReference type="InterPro" id="IPR052741">
    <property type="entry name" value="Mitochondrial_HTD2"/>
</dbReference>
<proteinExistence type="predicted"/>
<dbReference type="PANTHER" id="PTHR28152">
    <property type="entry name" value="HYDROXYACYL-THIOESTER DEHYDRATASE TYPE 2, MITOCHONDRIAL"/>
    <property type="match status" value="1"/>
</dbReference>
<protein>
    <submittedName>
        <fullName evidence="1">Hydroxyacyl-thioester dehydratase type 2, mitochondrial</fullName>
    </submittedName>
</protein>
<name>A0ABP0E6H6_9ASCO</name>
<dbReference type="EMBL" id="OZ004253">
    <property type="protein sequence ID" value="CAK7894212.1"/>
    <property type="molecule type" value="Genomic_DNA"/>
</dbReference>
<dbReference type="Proteomes" id="UP001497600">
    <property type="component" value="Chromosome A"/>
</dbReference>
<dbReference type="SUPFAM" id="SSF54637">
    <property type="entry name" value="Thioesterase/thiol ester dehydrase-isomerase"/>
    <property type="match status" value="1"/>
</dbReference>
<dbReference type="InterPro" id="IPR029069">
    <property type="entry name" value="HotDog_dom_sf"/>
</dbReference>
<gene>
    <name evidence="1" type="primary">HTD2</name>
    <name evidence="1" type="ORF">CAAN4_A11430</name>
</gene>
<accession>A0ABP0E6H6</accession>
<dbReference type="PANTHER" id="PTHR28152:SF1">
    <property type="entry name" value="HYDROXYACYL-THIOESTER DEHYDRATASE TYPE 2, MITOCHONDRIAL"/>
    <property type="match status" value="1"/>
</dbReference>